<dbReference type="PROSITE" id="PS51186">
    <property type="entry name" value="GNAT"/>
    <property type="match status" value="1"/>
</dbReference>
<organism evidence="3 4">
    <name type="scientific">Candidatus Promineifilum breve</name>
    <dbReference type="NCBI Taxonomy" id="1806508"/>
    <lineage>
        <taxon>Bacteria</taxon>
        <taxon>Bacillati</taxon>
        <taxon>Chloroflexota</taxon>
        <taxon>Ardenticatenia</taxon>
        <taxon>Candidatus Promineifilales</taxon>
        <taxon>Candidatus Promineifilaceae</taxon>
        <taxon>Candidatus Promineifilum</taxon>
    </lineage>
</organism>
<dbReference type="InterPro" id="IPR000182">
    <property type="entry name" value="GNAT_dom"/>
</dbReference>
<evidence type="ECO:0000256" key="1">
    <source>
        <dbReference type="SAM" id="MobiDB-lite"/>
    </source>
</evidence>
<sequence length="205" mass="22561">MSELEMKRNAEGAANGRGGHGDEQGDTAIQIRSMGPAELSRLGEIDRTERITSIYVQHGVDLEEQPHNFDVPPWLPTGDGFHSIPHQIGFCEEHIARGALLFGAFDGERLVGMGLMTPQVRPGIAQLAHLHVSDRYRGRGVGRRLVEKMAEAAREMGDLEMVVSSSPSANTVRFYMGCGFAPMAEPLAELFEKEPEDVHLSKRLD</sequence>
<feature type="region of interest" description="Disordered" evidence="1">
    <location>
        <begin position="1"/>
        <end position="25"/>
    </location>
</feature>
<name>A0A170PHL2_9CHLR</name>
<evidence type="ECO:0000313" key="4">
    <source>
        <dbReference type="Proteomes" id="UP000215027"/>
    </source>
</evidence>
<evidence type="ECO:0000259" key="2">
    <source>
        <dbReference type="PROSITE" id="PS51186"/>
    </source>
</evidence>
<dbReference type="AlphaFoldDB" id="A0A170PHL2"/>
<gene>
    <name evidence="3" type="ORF">CFX0092_A2489</name>
</gene>
<dbReference type="Gene3D" id="3.40.630.30">
    <property type="match status" value="1"/>
</dbReference>
<feature type="domain" description="N-acetyltransferase" evidence="2">
    <location>
        <begin position="60"/>
        <end position="205"/>
    </location>
</feature>
<dbReference type="InterPro" id="IPR016181">
    <property type="entry name" value="Acyl_CoA_acyltransferase"/>
</dbReference>
<dbReference type="GO" id="GO:0016747">
    <property type="term" value="F:acyltransferase activity, transferring groups other than amino-acyl groups"/>
    <property type="evidence" value="ECO:0007669"/>
    <property type="project" value="InterPro"/>
</dbReference>
<keyword evidence="4" id="KW-1185">Reference proteome</keyword>
<accession>A0A170PHL2</accession>
<dbReference type="Pfam" id="PF00583">
    <property type="entry name" value="Acetyltransf_1"/>
    <property type="match status" value="1"/>
</dbReference>
<protein>
    <recommendedName>
        <fullName evidence="2">N-acetyltransferase domain-containing protein</fullName>
    </recommendedName>
</protein>
<dbReference type="KEGG" id="pbf:CFX0092_A2489"/>
<dbReference type="EMBL" id="LN890655">
    <property type="protein sequence ID" value="CUS04367.2"/>
    <property type="molecule type" value="Genomic_DNA"/>
</dbReference>
<dbReference type="Proteomes" id="UP000215027">
    <property type="component" value="Chromosome I"/>
</dbReference>
<reference evidence="3" key="1">
    <citation type="submission" date="2016-01" db="EMBL/GenBank/DDBJ databases">
        <authorList>
            <person name="Mcilroy J.S."/>
            <person name="Karst M S."/>
            <person name="Albertsen M."/>
        </authorList>
    </citation>
    <scope>NUCLEOTIDE SEQUENCE</scope>
    <source>
        <strain evidence="3">Cfx-K</strain>
    </source>
</reference>
<proteinExistence type="predicted"/>
<evidence type="ECO:0000313" key="3">
    <source>
        <dbReference type="EMBL" id="CUS04367.2"/>
    </source>
</evidence>
<feature type="compositionally biased region" description="Basic and acidic residues" evidence="1">
    <location>
        <begin position="1"/>
        <end position="10"/>
    </location>
</feature>
<dbReference type="SUPFAM" id="SSF55729">
    <property type="entry name" value="Acyl-CoA N-acyltransferases (Nat)"/>
    <property type="match status" value="1"/>
</dbReference>
<dbReference type="PANTHER" id="PTHR43072">
    <property type="entry name" value="N-ACETYLTRANSFERASE"/>
    <property type="match status" value="1"/>
</dbReference>